<feature type="domain" description="ABC transporter" evidence="11">
    <location>
        <begin position="2"/>
        <end position="236"/>
    </location>
</feature>
<dbReference type="InterPro" id="IPR017911">
    <property type="entry name" value="MacB-like_ATP-bd"/>
</dbReference>
<dbReference type="InterPro" id="IPR003439">
    <property type="entry name" value="ABC_transporter-like_ATP-bd"/>
</dbReference>
<dbReference type="CDD" id="cd03255">
    <property type="entry name" value="ABC_MJ0796_LolCDE_FtsE"/>
    <property type="match status" value="1"/>
</dbReference>
<evidence type="ECO:0000259" key="11">
    <source>
        <dbReference type="PROSITE" id="PS50893"/>
    </source>
</evidence>
<evidence type="ECO:0000256" key="7">
    <source>
        <dbReference type="ARBA" id="ARBA00022989"/>
    </source>
</evidence>
<evidence type="ECO:0000256" key="3">
    <source>
        <dbReference type="ARBA" id="ARBA00022475"/>
    </source>
</evidence>
<dbReference type="AlphaFoldDB" id="A0AAU7GE81"/>
<keyword evidence="4 10" id="KW-0812">Transmembrane</keyword>
<dbReference type="GO" id="GO:0005886">
    <property type="term" value="C:plasma membrane"/>
    <property type="evidence" value="ECO:0007669"/>
    <property type="project" value="UniProtKB-SubCell"/>
</dbReference>
<evidence type="ECO:0000256" key="5">
    <source>
        <dbReference type="ARBA" id="ARBA00022741"/>
    </source>
</evidence>
<dbReference type="Gene3D" id="3.40.50.300">
    <property type="entry name" value="P-loop containing nucleotide triphosphate hydrolases"/>
    <property type="match status" value="1"/>
</dbReference>
<dbReference type="InterPro" id="IPR027417">
    <property type="entry name" value="P-loop_NTPase"/>
</dbReference>
<dbReference type="Pfam" id="PF00005">
    <property type="entry name" value="ABC_tran"/>
    <property type="match status" value="1"/>
</dbReference>
<comment type="subcellular location">
    <subcellularLocation>
        <location evidence="1">Cell inner membrane</location>
        <topology evidence="1">Multi-pass membrane protein</topology>
    </subcellularLocation>
</comment>
<keyword evidence="8 10" id="KW-0472">Membrane</keyword>
<keyword evidence="6 12" id="KW-0067">ATP-binding</keyword>
<dbReference type="Pfam" id="PF02687">
    <property type="entry name" value="FtsX"/>
    <property type="match status" value="1"/>
</dbReference>
<sequence>MRDVTRIVGAESSVTVLKGISLVITQGEFTAIEGPSGAGKSSLLNIVGALDAPTSGDYAIDGQQTRSAADRELSRIRSGTFAFVFQSFHLMDRRPAVDNVELGLLYRGVKAHERRTRALEAMAALGIERLAHVRSGNLSGGERQRVALARALACKAPVVIADEPTGNLDSENAQVVVRALRELHESGTTIVLVTHSPEIAAVASRRIGIADGRVVRESHHVDTAEAGSTRVSSSQIPGASSRLRLTDLLRDSVANISSRGGKTAGLVAAVALAVSLTVGSLGVAGSAGSQVSARFDEHANRDVTVEWPSTGLDDQSAEMRSGLRDRLAGVAGVDSASIIENHGQTSVQTGSSREVRLVTGFTGTRESASSARLKVTWAPGVSKKLARGQLLMGSTFARQLELAPPSLSPVVLIEGEPFQVIGLVTQSPRLPELLAGVLLSTEDSGVLNAPERTRALILTRSGAAQQVARQAPLVVDPFDPTSLTVSAPVDPRTLRSEVEADVSTTLLGLTGLALLAAIAGLANAMVLSVTERRQELGLRRAIGARRLHVSAMILCESAYIGLIGGCAGLALGLGGVLAVTISQRWIPVFDPLLAPLAILGGIGVGAFAGVVAAWRASRIQPSEALRL</sequence>
<feature type="transmembrane region" description="Helical" evidence="10">
    <location>
        <begin position="506"/>
        <end position="530"/>
    </location>
</feature>
<dbReference type="InterPro" id="IPR017871">
    <property type="entry name" value="ABC_transporter-like_CS"/>
</dbReference>
<organism evidence="12">
    <name type="scientific">Leifsonia sp. NPDC080035</name>
    <dbReference type="NCBI Taxonomy" id="3143936"/>
    <lineage>
        <taxon>Bacteria</taxon>
        <taxon>Bacillati</taxon>
        <taxon>Actinomycetota</taxon>
        <taxon>Actinomycetes</taxon>
        <taxon>Micrococcales</taxon>
        <taxon>Microbacteriaceae</taxon>
        <taxon>Leifsonia</taxon>
    </lineage>
</organism>
<dbReference type="GO" id="GO:0016887">
    <property type="term" value="F:ATP hydrolysis activity"/>
    <property type="evidence" value="ECO:0007669"/>
    <property type="project" value="InterPro"/>
</dbReference>
<dbReference type="PANTHER" id="PTHR24220:SF86">
    <property type="entry name" value="ABC TRANSPORTER ABCH.1"/>
    <property type="match status" value="1"/>
</dbReference>
<dbReference type="PANTHER" id="PTHR24220">
    <property type="entry name" value="IMPORT ATP-BINDING PROTEIN"/>
    <property type="match status" value="1"/>
</dbReference>
<dbReference type="PROSITE" id="PS00211">
    <property type="entry name" value="ABC_TRANSPORTER_1"/>
    <property type="match status" value="1"/>
</dbReference>
<dbReference type="InterPro" id="IPR003593">
    <property type="entry name" value="AAA+_ATPase"/>
</dbReference>
<keyword evidence="7 10" id="KW-1133">Transmembrane helix</keyword>
<evidence type="ECO:0000256" key="8">
    <source>
        <dbReference type="ARBA" id="ARBA00023136"/>
    </source>
</evidence>
<reference evidence="12" key="1">
    <citation type="submission" date="2024-05" db="EMBL/GenBank/DDBJ databases">
        <title>The Natural Products Discovery Center: Release of the First 8490 Sequenced Strains for Exploring Actinobacteria Biosynthetic Diversity.</title>
        <authorList>
            <person name="Kalkreuter E."/>
            <person name="Kautsar S.A."/>
            <person name="Yang D."/>
            <person name="Bader C.D."/>
            <person name="Teijaro C.N."/>
            <person name="Fluegel L."/>
            <person name="Davis C.M."/>
            <person name="Simpson J.R."/>
            <person name="Lauterbach L."/>
            <person name="Steele A.D."/>
            <person name="Gui C."/>
            <person name="Meng S."/>
            <person name="Li G."/>
            <person name="Viehrig K."/>
            <person name="Ye F."/>
            <person name="Su P."/>
            <person name="Kiefer A.F."/>
            <person name="Nichols A."/>
            <person name="Cepeda A.J."/>
            <person name="Yan W."/>
            <person name="Fan B."/>
            <person name="Jiang Y."/>
            <person name="Adhikari A."/>
            <person name="Zheng C.-J."/>
            <person name="Schuster L."/>
            <person name="Cowan T.M."/>
            <person name="Smanski M.J."/>
            <person name="Chevrette M.G."/>
            <person name="de Carvalho L.P.S."/>
            <person name="Shen B."/>
        </authorList>
    </citation>
    <scope>NUCLEOTIDE SEQUENCE</scope>
    <source>
        <strain evidence="12">NPDC080035</strain>
    </source>
</reference>
<keyword evidence="5" id="KW-0547">Nucleotide-binding</keyword>
<dbReference type="RefSeq" id="WP_348789060.1">
    <property type="nucleotide sequence ID" value="NZ_CP157390.1"/>
</dbReference>
<evidence type="ECO:0000256" key="10">
    <source>
        <dbReference type="SAM" id="Phobius"/>
    </source>
</evidence>
<feature type="transmembrane region" description="Helical" evidence="10">
    <location>
        <begin position="551"/>
        <end position="581"/>
    </location>
</feature>
<dbReference type="SUPFAM" id="SSF52540">
    <property type="entry name" value="P-loop containing nucleoside triphosphate hydrolases"/>
    <property type="match status" value="1"/>
</dbReference>
<name>A0AAU7GE81_9MICO</name>
<dbReference type="InterPro" id="IPR015854">
    <property type="entry name" value="ABC_transpr_LolD-like"/>
</dbReference>
<evidence type="ECO:0000256" key="6">
    <source>
        <dbReference type="ARBA" id="ARBA00022840"/>
    </source>
</evidence>
<dbReference type="EMBL" id="CP157390">
    <property type="protein sequence ID" value="XBM49140.1"/>
    <property type="molecule type" value="Genomic_DNA"/>
</dbReference>
<feature type="transmembrane region" description="Helical" evidence="10">
    <location>
        <begin position="593"/>
        <end position="614"/>
    </location>
</feature>
<evidence type="ECO:0000256" key="4">
    <source>
        <dbReference type="ARBA" id="ARBA00022692"/>
    </source>
</evidence>
<dbReference type="PROSITE" id="PS50893">
    <property type="entry name" value="ABC_TRANSPORTER_2"/>
    <property type="match status" value="1"/>
</dbReference>
<evidence type="ECO:0000256" key="2">
    <source>
        <dbReference type="ARBA" id="ARBA00022448"/>
    </source>
</evidence>
<evidence type="ECO:0000313" key="12">
    <source>
        <dbReference type="EMBL" id="XBM49140.1"/>
    </source>
</evidence>
<dbReference type="SMART" id="SM00382">
    <property type="entry name" value="AAA"/>
    <property type="match status" value="1"/>
</dbReference>
<accession>A0AAU7GE81</accession>
<evidence type="ECO:0000256" key="1">
    <source>
        <dbReference type="ARBA" id="ARBA00004429"/>
    </source>
</evidence>
<keyword evidence="2" id="KW-0813">Transport</keyword>
<gene>
    <name evidence="12" type="ORF">AAME72_04595</name>
</gene>
<protein>
    <submittedName>
        <fullName evidence="12">ABC transporter ATP-binding protein/permease</fullName>
    </submittedName>
</protein>
<keyword evidence="3" id="KW-1003">Cell membrane</keyword>
<comment type="similarity">
    <text evidence="9">Belongs to the ABC transporter superfamily. Macrolide exporter (TC 3.A.1.122) family.</text>
</comment>
<proteinExistence type="inferred from homology"/>
<dbReference type="GO" id="GO:0022857">
    <property type="term" value="F:transmembrane transporter activity"/>
    <property type="evidence" value="ECO:0007669"/>
    <property type="project" value="TreeGrafter"/>
</dbReference>
<dbReference type="GO" id="GO:0005524">
    <property type="term" value="F:ATP binding"/>
    <property type="evidence" value="ECO:0007669"/>
    <property type="project" value="UniProtKB-KW"/>
</dbReference>
<evidence type="ECO:0000256" key="9">
    <source>
        <dbReference type="ARBA" id="ARBA00038388"/>
    </source>
</evidence>
<dbReference type="InterPro" id="IPR003838">
    <property type="entry name" value="ABC3_permease_C"/>
</dbReference>